<sequence>MQTRLLSKAQTLVASFVVSFIRPRSSSDPYQNDWSDISPCAQIISQAKQRLNDSQIVDTEVETDRGVRSVGRGAAGARRPYHVDGEMNDRTRGRCVEVAEAFCLF</sequence>
<reference evidence="1 2" key="1">
    <citation type="submission" date="2019-04" db="EMBL/GenBank/DDBJ databases">
        <title>Friends and foes A comparative genomics studyof 23 Aspergillus species from section Flavi.</title>
        <authorList>
            <consortium name="DOE Joint Genome Institute"/>
            <person name="Kjaerbolling I."/>
            <person name="Vesth T."/>
            <person name="Frisvad J.C."/>
            <person name="Nybo J.L."/>
            <person name="Theobald S."/>
            <person name="Kildgaard S."/>
            <person name="Isbrandt T."/>
            <person name="Kuo A."/>
            <person name="Sato A."/>
            <person name="Lyhne E.K."/>
            <person name="Kogle M.E."/>
            <person name="Wiebenga A."/>
            <person name="Kun R.S."/>
            <person name="Lubbers R.J."/>
            <person name="Makela M.R."/>
            <person name="Barry K."/>
            <person name="Chovatia M."/>
            <person name="Clum A."/>
            <person name="Daum C."/>
            <person name="Haridas S."/>
            <person name="He G."/>
            <person name="LaButti K."/>
            <person name="Lipzen A."/>
            <person name="Mondo S."/>
            <person name="Riley R."/>
            <person name="Salamov A."/>
            <person name="Simmons B.A."/>
            <person name="Magnuson J.K."/>
            <person name="Henrissat B."/>
            <person name="Mortensen U.H."/>
            <person name="Larsen T.O."/>
            <person name="Devries R.P."/>
            <person name="Grigoriev I.V."/>
            <person name="Machida M."/>
            <person name="Baker S.E."/>
            <person name="Andersen M.R."/>
        </authorList>
    </citation>
    <scope>NUCLEOTIDE SEQUENCE [LARGE SCALE GENOMIC DNA]</scope>
    <source>
        <strain evidence="1 2">IBT 29228</strain>
    </source>
</reference>
<dbReference type="Proteomes" id="UP000326198">
    <property type="component" value="Unassembled WGS sequence"/>
</dbReference>
<proteinExistence type="predicted"/>
<dbReference type="OrthoDB" id="2149224at2759"/>
<accession>A0A5N7AUS4</accession>
<name>A0A5N7AUS4_9EURO</name>
<protein>
    <submittedName>
        <fullName evidence="1">Uncharacterized protein</fullName>
    </submittedName>
</protein>
<dbReference type="EMBL" id="ML736309">
    <property type="protein sequence ID" value="KAE8373595.1"/>
    <property type="molecule type" value="Genomic_DNA"/>
</dbReference>
<dbReference type="AlphaFoldDB" id="A0A5N7AUS4"/>
<evidence type="ECO:0000313" key="2">
    <source>
        <dbReference type="Proteomes" id="UP000326198"/>
    </source>
</evidence>
<evidence type="ECO:0000313" key="1">
    <source>
        <dbReference type="EMBL" id="KAE8373595.1"/>
    </source>
</evidence>
<gene>
    <name evidence="1" type="ORF">BDV26DRAFT_61898</name>
</gene>
<organism evidence="1 2">
    <name type="scientific">Aspergillus bertholletiae</name>
    <dbReference type="NCBI Taxonomy" id="1226010"/>
    <lineage>
        <taxon>Eukaryota</taxon>
        <taxon>Fungi</taxon>
        <taxon>Dikarya</taxon>
        <taxon>Ascomycota</taxon>
        <taxon>Pezizomycotina</taxon>
        <taxon>Eurotiomycetes</taxon>
        <taxon>Eurotiomycetidae</taxon>
        <taxon>Eurotiales</taxon>
        <taxon>Aspergillaceae</taxon>
        <taxon>Aspergillus</taxon>
        <taxon>Aspergillus subgen. Circumdati</taxon>
    </lineage>
</organism>
<keyword evidence="2" id="KW-1185">Reference proteome</keyword>